<keyword evidence="1" id="KW-0175">Coiled coil</keyword>
<feature type="coiled-coil region" evidence="1">
    <location>
        <begin position="119"/>
        <end position="179"/>
    </location>
</feature>
<dbReference type="GO" id="GO:0005829">
    <property type="term" value="C:cytosol"/>
    <property type="evidence" value="ECO:0007669"/>
    <property type="project" value="TreeGrafter"/>
</dbReference>
<keyword evidence="3" id="KW-0614">Plasmid</keyword>
<dbReference type="Gene3D" id="3.40.50.410">
    <property type="entry name" value="von Willebrand factor, type A domain"/>
    <property type="match status" value="1"/>
</dbReference>
<dbReference type="Proteomes" id="UP000319432">
    <property type="component" value="Plasmid p1821L01"/>
</dbReference>
<reference evidence="3 4" key="1">
    <citation type="submission" date="2018-11" db="EMBL/GenBank/DDBJ databases">
        <title>Phylogenetic determinants of toxin gene distribution in genomes of Brevibacillus laterosporus.</title>
        <authorList>
            <person name="Glare T.R."/>
            <person name="Durrant A."/>
            <person name="Berry C."/>
            <person name="Palma L."/>
            <person name="Ormskirk M."/>
            <person name="Cox M.O."/>
        </authorList>
    </citation>
    <scope>NUCLEOTIDE SEQUENCE [LARGE SCALE GENOMIC DNA]</scope>
    <source>
        <strain evidence="3 4">1821L</strain>
        <plasmid evidence="3 4">p1821L01</plasmid>
    </source>
</reference>
<dbReference type="SMART" id="SM00327">
    <property type="entry name" value="VWA"/>
    <property type="match status" value="1"/>
</dbReference>
<geneLocation type="plasmid" evidence="3 4">
    <name>p1821L01</name>
</geneLocation>
<feature type="domain" description="VWFA" evidence="2">
    <location>
        <begin position="324"/>
        <end position="485"/>
    </location>
</feature>
<evidence type="ECO:0000259" key="2">
    <source>
        <dbReference type="SMART" id="SM00327"/>
    </source>
</evidence>
<evidence type="ECO:0000313" key="4">
    <source>
        <dbReference type="Proteomes" id="UP000319432"/>
    </source>
</evidence>
<dbReference type="PANTHER" id="PTHR36846:SF1">
    <property type="entry name" value="PROTEIN VIAA"/>
    <property type="match status" value="1"/>
</dbReference>
<dbReference type="Pfam" id="PF13519">
    <property type="entry name" value="VWA_2"/>
    <property type="match status" value="1"/>
</dbReference>
<keyword evidence="4" id="KW-1185">Reference proteome</keyword>
<dbReference type="AlphaFoldDB" id="A0A518V1U8"/>
<dbReference type="InterPro" id="IPR036465">
    <property type="entry name" value="vWFA_dom_sf"/>
</dbReference>
<accession>A0A518V1U8</accession>
<dbReference type="SUPFAM" id="SSF53300">
    <property type="entry name" value="vWA-like"/>
    <property type="match status" value="1"/>
</dbReference>
<organism evidence="3 4">
    <name type="scientific">Brevibacillus laterosporus</name>
    <name type="common">Bacillus laterosporus</name>
    <dbReference type="NCBI Taxonomy" id="1465"/>
    <lineage>
        <taxon>Bacteria</taxon>
        <taxon>Bacillati</taxon>
        <taxon>Bacillota</taxon>
        <taxon>Bacilli</taxon>
        <taxon>Bacillales</taxon>
        <taxon>Paenibacillaceae</taxon>
        <taxon>Brevibacillus</taxon>
    </lineage>
</organism>
<proteinExistence type="predicted"/>
<dbReference type="EMBL" id="CP033461">
    <property type="protein sequence ID" value="QDX90966.1"/>
    <property type="molecule type" value="Genomic_DNA"/>
</dbReference>
<protein>
    <submittedName>
        <fullName evidence="3">VWA domain-containing protein</fullName>
    </submittedName>
</protein>
<gene>
    <name evidence="3" type="ORF">EEL30_00340</name>
</gene>
<sequence>MYKSVLNTDSYDKRRFKEIFQMSNKMKILETAGANYLPSFLSLMGDIWAGLFKLTPVLADKVDPSLLINQEIIQRVFQEESFESFRSYSRLDDLTSAIGTINFSEQSIRWFEEKVDIDTKQALEQASNNQKQIIDLENKIKKISEKGQEQLQPDDHETLKDLKAAMSEKDNQVKNLIEQALMGLQNTASMKSYVEMAINETHDLKNEVSSLFSGSQAGKQDSDLKTIPLKDQLLLAELLKKNKKLRDIALWAGRFKSIARKKQRSKHTDSFERSGITTGNSLELILPSELALYLNSASKVDFMKRFAEGEVLQYAVNGKESLGKGPIILCLDESGSMKTLDEQAKGFVLSLLMIAKKQRRDFALIKFSKKIQTNIYKKGKITAHELITLATSFLGGGTNFELPLEKSLQILDKDRFSKSDIIFVTDGEDNLSESFITSFNEKKKEKDFQVLSILLKNNNTQTIQSFSDEIILASDIYDEAVMKRAFSI</sequence>
<dbReference type="PANTHER" id="PTHR36846">
    <property type="entry name" value="PROTEIN VIAA"/>
    <property type="match status" value="1"/>
</dbReference>
<dbReference type="InterPro" id="IPR002035">
    <property type="entry name" value="VWF_A"/>
</dbReference>
<name>A0A518V1U8_BRELA</name>
<dbReference type="OrthoDB" id="92417at2"/>
<evidence type="ECO:0000313" key="3">
    <source>
        <dbReference type="EMBL" id="QDX90966.1"/>
    </source>
</evidence>
<evidence type="ECO:0000256" key="1">
    <source>
        <dbReference type="SAM" id="Coils"/>
    </source>
</evidence>